<dbReference type="WBParaSite" id="Pan_g5316.t1">
    <property type="protein sequence ID" value="Pan_g5316.t1"/>
    <property type="gene ID" value="Pan_g5316"/>
</dbReference>
<reference evidence="1" key="1">
    <citation type="journal article" date="2013" name="Genetics">
        <title>The draft genome and transcriptome of Panagrellus redivivus are shaped by the harsh demands of a free-living lifestyle.</title>
        <authorList>
            <person name="Srinivasan J."/>
            <person name="Dillman A.R."/>
            <person name="Macchietto M.G."/>
            <person name="Heikkinen L."/>
            <person name="Lakso M."/>
            <person name="Fracchia K.M."/>
            <person name="Antoshechkin I."/>
            <person name="Mortazavi A."/>
            <person name="Wong G."/>
            <person name="Sternberg P.W."/>
        </authorList>
    </citation>
    <scope>NUCLEOTIDE SEQUENCE [LARGE SCALE GENOMIC DNA]</scope>
    <source>
        <strain evidence="1">MT8872</strain>
    </source>
</reference>
<protein>
    <submittedName>
        <fullName evidence="2">Uncharacterized protein</fullName>
    </submittedName>
</protein>
<proteinExistence type="predicted"/>
<accession>A0A7E4W177</accession>
<evidence type="ECO:0000313" key="1">
    <source>
        <dbReference type="Proteomes" id="UP000492821"/>
    </source>
</evidence>
<evidence type="ECO:0000313" key="2">
    <source>
        <dbReference type="WBParaSite" id="Pan_g5316.t1"/>
    </source>
</evidence>
<name>A0A7E4W177_PANRE</name>
<sequence length="70" mass="8016">MTRLYYVVLGRRGQKQSISARSRLEGTGQWSAPRKDNKFGAYCMLASVVPWRGVLQIKRSSREKLSKVTK</sequence>
<dbReference type="AlphaFoldDB" id="A0A7E4W177"/>
<dbReference type="Proteomes" id="UP000492821">
    <property type="component" value="Unassembled WGS sequence"/>
</dbReference>
<keyword evidence="1" id="KW-1185">Reference proteome</keyword>
<organism evidence="1 2">
    <name type="scientific">Panagrellus redivivus</name>
    <name type="common">Microworm</name>
    <dbReference type="NCBI Taxonomy" id="6233"/>
    <lineage>
        <taxon>Eukaryota</taxon>
        <taxon>Metazoa</taxon>
        <taxon>Ecdysozoa</taxon>
        <taxon>Nematoda</taxon>
        <taxon>Chromadorea</taxon>
        <taxon>Rhabditida</taxon>
        <taxon>Tylenchina</taxon>
        <taxon>Panagrolaimomorpha</taxon>
        <taxon>Panagrolaimoidea</taxon>
        <taxon>Panagrolaimidae</taxon>
        <taxon>Panagrellus</taxon>
    </lineage>
</organism>
<reference evidence="2" key="2">
    <citation type="submission" date="2020-10" db="UniProtKB">
        <authorList>
            <consortium name="WormBaseParasite"/>
        </authorList>
    </citation>
    <scope>IDENTIFICATION</scope>
</reference>